<keyword evidence="4" id="KW-0805">Transcription regulation</keyword>
<keyword evidence="5 13" id="KW-0238">DNA-binding</keyword>
<dbReference type="OrthoDB" id="9809318at2"/>
<evidence type="ECO:0000313" key="14">
    <source>
        <dbReference type="Proteomes" id="UP000246351"/>
    </source>
</evidence>
<dbReference type="PROSITE" id="PS50110">
    <property type="entry name" value="RESPONSE_REGULATORY"/>
    <property type="match status" value="1"/>
</dbReference>
<dbReference type="GO" id="GO:0005737">
    <property type="term" value="C:cytoplasm"/>
    <property type="evidence" value="ECO:0007669"/>
    <property type="project" value="UniProtKB-SubCell"/>
</dbReference>
<evidence type="ECO:0000313" key="15">
    <source>
        <dbReference type="Proteomes" id="UP000256409"/>
    </source>
</evidence>
<evidence type="ECO:0000313" key="11">
    <source>
        <dbReference type="EMBL" id="PWZ99053.1"/>
    </source>
</evidence>
<feature type="domain" description="Response regulatory" evidence="8">
    <location>
        <begin position="2"/>
        <end position="116"/>
    </location>
</feature>
<evidence type="ECO:0000256" key="3">
    <source>
        <dbReference type="ARBA" id="ARBA00023012"/>
    </source>
</evidence>
<evidence type="ECO:0000259" key="9">
    <source>
        <dbReference type="PROSITE" id="PS50930"/>
    </source>
</evidence>
<evidence type="ECO:0000313" key="16">
    <source>
        <dbReference type="Proteomes" id="UP000595859"/>
    </source>
</evidence>
<reference evidence="13" key="2">
    <citation type="journal article" date="2018" name="Vet. Microbiol.">
        <title>Methicillin-resistant staphylococci amongst veterinary personnel, personnel-owned pets, patients and the hospital environment of two small animal veterinary hospitals.</title>
        <authorList>
            <person name="Worthing K.A."/>
            <person name="Brown J."/>
            <person name="Gerber L."/>
            <person name="Abraham S."/>
            <person name="Trott D."/>
            <person name="Norris J.M."/>
        </authorList>
    </citation>
    <scope>NUCLEOTIDE SEQUENCE</scope>
    <source>
        <strain evidence="13">ST496-2</strain>
    </source>
</reference>
<dbReference type="PROSITE" id="PS50930">
    <property type="entry name" value="HTH_LYTTR"/>
    <property type="match status" value="1"/>
</dbReference>
<reference evidence="11 14" key="1">
    <citation type="journal article" date="2018" name="Vet. Microbiol.">
        <title>Clonal diversity and geographic distribution of methicillin-resistant Staphylococcus pseudintermedius from Australian animals: Discovery of novel sequence types.</title>
        <authorList>
            <person name="Worthing K.A."/>
            <person name="Abraham S."/>
            <person name="Coombs G.W."/>
            <person name="Pang S."/>
            <person name="Saputra S."/>
            <person name="Jordan D."/>
            <person name="Trott D.J."/>
            <person name="Norris J.M."/>
        </authorList>
    </citation>
    <scope>NUCLEOTIDE SEQUENCE [LARGE SCALE GENOMIC DNA]</scope>
    <source>
        <strain evidence="11 14">ST71 3</strain>
    </source>
</reference>
<evidence type="ECO:0000313" key="17">
    <source>
        <dbReference type="Proteomes" id="UP000600220"/>
    </source>
</evidence>
<evidence type="ECO:0000313" key="10">
    <source>
        <dbReference type="EMBL" id="EGQ4386008.1"/>
    </source>
</evidence>
<evidence type="ECO:0000256" key="4">
    <source>
        <dbReference type="ARBA" id="ARBA00023015"/>
    </source>
</evidence>
<dbReference type="STRING" id="937773.SPSINT_2211"/>
<protein>
    <submittedName>
        <fullName evidence="13">DNA-binding response regulator</fullName>
    </submittedName>
    <submittedName>
        <fullName evidence="12">Response regulator transcription factor LytR</fullName>
    </submittedName>
</protein>
<feature type="domain" description="HTH LytTR-type" evidence="9">
    <location>
        <begin position="138"/>
        <end position="242"/>
    </location>
</feature>
<dbReference type="Gene3D" id="3.40.50.2300">
    <property type="match status" value="1"/>
</dbReference>
<dbReference type="SMART" id="SM00850">
    <property type="entry name" value="LytTR"/>
    <property type="match status" value="1"/>
</dbReference>
<reference evidence="15" key="3">
    <citation type="journal article" date="2018" name="Vet. Microbiol.">
        <title>Molecular epidemiology of methicillin-resistant staphylococci amongst veterinary personnel, personnel-owned pets, patients and the hospital environment of two companion animal veterinary hospitals.</title>
        <authorList>
            <person name="Worthing K.A."/>
            <person name="Brown J."/>
            <person name="Gerber L."/>
            <person name="Abraham S."/>
            <person name="Trott D."/>
            <person name="Norris J.M."/>
        </authorList>
    </citation>
    <scope>NUCLEOTIDE SEQUENCE [LARGE SCALE GENOMIC DNA]</scope>
    <source>
        <strain evidence="15">ST496-2</strain>
    </source>
</reference>
<dbReference type="eggNOG" id="COG3279">
    <property type="taxonomic scope" value="Bacteria"/>
</dbReference>
<dbReference type="FunFam" id="3.40.50.2300:FF:000134">
    <property type="entry name" value="Autolysin response regulator LytR"/>
    <property type="match status" value="1"/>
</dbReference>
<evidence type="ECO:0000256" key="2">
    <source>
        <dbReference type="ARBA" id="ARBA00022553"/>
    </source>
</evidence>
<dbReference type="InterPro" id="IPR011006">
    <property type="entry name" value="CheY-like_superfamily"/>
</dbReference>
<evidence type="ECO:0000259" key="8">
    <source>
        <dbReference type="PROSITE" id="PS50110"/>
    </source>
</evidence>
<comment type="subcellular location">
    <subcellularLocation>
        <location evidence="1">Cytoplasm</location>
    </subcellularLocation>
</comment>
<dbReference type="Proteomes" id="UP000595859">
    <property type="component" value="Chromosome"/>
</dbReference>
<dbReference type="SMART" id="SM00448">
    <property type="entry name" value="REC"/>
    <property type="match status" value="1"/>
</dbReference>
<dbReference type="EMBL" id="CP066884">
    <property type="protein sequence ID" value="QQM98338.1"/>
    <property type="molecule type" value="Genomic_DNA"/>
</dbReference>
<organism evidence="13 15">
    <name type="scientific">Staphylococcus pseudintermedius</name>
    <dbReference type="NCBI Taxonomy" id="283734"/>
    <lineage>
        <taxon>Bacteria</taxon>
        <taxon>Bacillati</taxon>
        <taxon>Bacillota</taxon>
        <taxon>Bacilli</taxon>
        <taxon>Bacillales</taxon>
        <taxon>Staphylococcaceae</taxon>
        <taxon>Staphylococcus</taxon>
        <taxon>Staphylococcus intermedius group</taxon>
    </lineage>
</organism>
<dbReference type="Pfam" id="PF00072">
    <property type="entry name" value="Response_reg"/>
    <property type="match status" value="1"/>
</dbReference>
<dbReference type="Proteomes" id="UP000246351">
    <property type="component" value="Unassembled WGS sequence"/>
</dbReference>
<dbReference type="InterPro" id="IPR007492">
    <property type="entry name" value="LytTR_DNA-bd_dom"/>
</dbReference>
<keyword evidence="2 7" id="KW-0597">Phosphoprotein</keyword>
<evidence type="ECO:0000256" key="5">
    <source>
        <dbReference type="ARBA" id="ARBA00023125"/>
    </source>
</evidence>
<evidence type="ECO:0000313" key="13">
    <source>
        <dbReference type="EMBL" id="REA80450.1"/>
    </source>
</evidence>
<dbReference type="CDD" id="cd17532">
    <property type="entry name" value="REC_LytTR_AlgR-like"/>
    <property type="match status" value="1"/>
</dbReference>
<dbReference type="Gene3D" id="2.40.50.40">
    <property type="match status" value="1"/>
</dbReference>
<keyword evidence="3" id="KW-0902">Two-component regulatory system</keyword>
<feature type="modified residue" description="4-aspartylphosphate" evidence="7">
    <location>
        <position position="53"/>
    </location>
</feature>
<dbReference type="InterPro" id="IPR046947">
    <property type="entry name" value="LytR-like"/>
</dbReference>
<dbReference type="EMBL" id="QQPC01000082">
    <property type="protein sequence ID" value="REA80450.1"/>
    <property type="molecule type" value="Genomic_DNA"/>
</dbReference>
<dbReference type="SUPFAM" id="SSF52172">
    <property type="entry name" value="CheY-like"/>
    <property type="match status" value="1"/>
</dbReference>
<dbReference type="Proteomes" id="UP000256409">
    <property type="component" value="Unassembled WGS sequence"/>
</dbReference>
<dbReference type="EMBL" id="QEIV01000382">
    <property type="protein sequence ID" value="PWZ99053.1"/>
    <property type="molecule type" value="Genomic_DNA"/>
</dbReference>
<reference evidence="12 16" key="5">
    <citation type="submission" date="2020-12" db="EMBL/GenBank/DDBJ databases">
        <title>Whole genome sequencing and de novo assembly of Staphylococcus pseudintermedius: a novel pangenome approach to unravel pathogenesis of canine pyoderma.</title>
        <authorList>
            <person name="Ferrer L."/>
            <person name="Perez D."/>
            <person name="Fonticoba R."/>
            <person name="Vines J."/>
            <person name="Fabregas N."/>
            <person name="Madronero S."/>
            <person name="Meroni G."/>
            <person name="Martino P."/>
            <person name="Martinez S."/>
            <person name="Cusco A."/>
            <person name="Migura L."/>
            <person name="Francino O."/>
        </authorList>
    </citation>
    <scope>NUCLEOTIDE SEQUENCE [LARGE SCALE GENOMIC DNA]</scope>
    <source>
        <strain evidence="12 16">HSP080</strain>
    </source>
</reference>
<dbReference type="Proteomes" id="UP000600220">
    <property type="component" value="Unassembled WGS sequence"/>
</dbReference>
<dbReference type="OMA" id="HEDFAVQ"/>
<dbReference type="GO" id="GO:0000156">
    <property type="term" value="F:phosphorelay response regulator activity"/>
    <property type="evidence" value="ECO:0007669"/>
    <property type="project" value="InterPro"/>
</dbReference>
<dbReference type="AlphaFoldDB" id="A0A166N0Q9"/>
<dbReference type="EMBL" id="AAXKXX010000034">
    <property type="protein sequence ID" value="EGQ4386008.1"/>
    <property type="molecule type" value="Genomic_DNA"/>
</dbReference>
<reference evidence="10 17" key="4">
    <citation type="submission" date="2018-11" db="EMBL/GenBank/DDBJ databases">
        <authorList>
            <consortium name="Veterinary Laboratory Investigation and Response Network"/>
        </authorList>
    </citation>
    <scope>NUCLEOTIDE SEQUENCE [LARGE SCALE GENOMIC DNA]</scope>
    <source>
        <strain evidence="10 17">SPSE-18-VL-LA-PA-Ryan-0021</strain>
    </source>
</reference>
<sequence>MRALIVDDEPLARNELIYLLNRIGGFDVLDEAENVSETIEALLVNEYDLVFLDINLMNENGIELGKKIQKMKAPPAIVFATAHDQFAVQAFELNATDYIMKPFDQSRIAQAVAKVRAQQEKYEDMHVPHSAVKVTQPLPIEIGERIHMLNPVDVIGISVNQGVTTIYTTQGEYETHEPLSAYEKRLDEAQFIRIHRSNVINRQHIEAIEHWFNSTYMVTLTDGVKMQVSRSYMKKFKQAMGLKL</sequence>
<dbReference type="InterPro" id="IPR001789">
    <property type="entry name" value="Sig_transdc_resp-reg_receiver"/>
</dbReference>
<dbReference type="PANTHER" id="PTHR37299">
    <property type="entry name" value="TRANSCRIPTIONAL REGULATOR-RELATED"/>
    <property type="match status" value="1"/>
</dbReference>
<accession>A0A166N0Q9</accession>
<dbReference type="PANTHER" id="PTHR37299:SF1">
    <property type="entry name" value="STAGE 0 SPORULATION PROTEIN A HOMOLOG"/>
    <property type="match status" value="1"/>
</dbReference>
<proteinExistence type="predicted"/>
<evidence type="ECO:0000256" key="6">
    <source>
        <dbReference type="ARBA" id="ARBA00023163"/>
    </source>
</evidence>
<dbReference type="Gene3D" id="2.20.25.10">
    <property type="match status" value="1"/>
</dbReference>
<dbReference type="NCBIfam" id="NF010684">
    <property type="entry name" value="PRK14084.1"/>
    <property type="match status" value="1"/>
</dbReference>
<keyword evidence="17" id="KW-1185">Reference proteome</keyword>
<evidence type="ECO:0000256" key="7">
    <source>
        <dbReference type="PROSITE-ProRule" id="PRU00169"/>
    </source>
</evidence>
<evidence type="ECO:0000313" key="12">
    <source>
        <dbReference type="EMBL" id="QQM98338.1"/>
    </source>
</evidence>
<dbReference type="RefSeq" id="WP_014612907.1">
    <property type="nucleotide sequence ID" value="NZ_AP019372.1"/>
</dbReference>
<keyword evidence="6" id="KW-0804">Transcription</keyword>
<dbReference type="GO" id="GO:0003677">
    <property type="term" value="F:DNA binding"/>
    <property type="evidence" value="ECO:0007669"/>
    <property type="project" value="UniProtKB-KW"/>
</dbReference>
<gene>
    <name evidence="11" type="ORF">DD924_04745</name>
    <name evidence="13" type="ORF">DV961_11175</name>
    <name evidence="10" type="ORF">EGV54_13200</name>
    <name evidence="12" type="ORF">JGZ15_01265</name>
</gene>
<evidence type="ECO:0000256" key="1">
    <source>
        <dbReference type="ARBA" id="ARBA00004496"/>
    </source>
</evidence>
<dbReference type="Pfam" id="PF04397">
    <property type="entry name" value="LytTR"/>
    <property type="match status" value="1"/>
</dbReference>
<name>A0A166N0Q9_STAPS</name>